<dbReference type="Gene3D" id="3.40.50.300">
    <property type="entry name" value="P-loop containing nucleotide triphosphate hydrolases"/>
    <property type="match status" value="2"/>
</dbReference>
<dbReference type="PANTHER" id="PTHR47961:SF6">
    <property type="entry name" value="DNA-DIRECTED DNA POLYMERASE"/>
    <property type="match status" value="1"/>
</dbReference>
<dbReference type="InterPro" id="IPR001650">
    <property type="entry name" value="Helicase_C-like"/>
</dbReference>
<keyword evidence="2" id="KW-0378">Hydrolase</keyword>
<protein>
    <submittedName>
        <fullName evidence="7">DEAD/DEAH box helicase</fullName>
    </submittedName>
</protein>
<feature type="domain" description="Helicase ATP-binding" evidence="5">
    <location>
        <begin position="149"/>
        <end position="281"/>
    </location>
</feature>
<reference evidence="7 8" key="1">
    <citation type="submission" date="2018-10" db="EMBL/GenBank/DDBJ databases">
        <title>Genome-centric metagenomics revealed C2 chemical producing, CO utilizing Clostridium with novel acetogenic gene cluster.</title>
        <authorList>
            <person name="Kang H."/>
            <person name="Park B."/>
            <person name="Choi I.G."/>
            <person name="Chang I.S."/>
        </authorList>
    </citation>
    <scope>NUCLEOTIDE SEQUENCE [LARGE SCALE GENOMIC DNA]</scope>
    <source>
        <strain evidence="7 8">H21-9</strain>
    </source>
</reference>
<dbReference type="GO" id="GO:0003676">
    <property type="term" value="F:nucleic acid binding"/>
    <property type="evidence" value="ECO:0007669"/>
    <property type="project" value="InterPro"/>
</dbReference>
<dbReference type="PROSITE" id="PS51194">
    <property type="entry name" value="HELICASE_CTER"/>
    <property type="match status" value="1"/>
</dbReference>
<evidence type="ECO:0000313" key="7">
    <source>
        <dbReference type="EMBL" id="RMD01678.1"/>
    </source>
</evidence>
<dbReference type="Proteomes" id="UP000277999">
    <property type="component" value="Unassembled WGS sequence"/>
</dbReference>
<dbReference type="GO" id="GO:0004386">
    <property type="term" value="F:helicase activity"/>
    <property type="evidence" value="ECO:0007669"/>
    <property type="project" value="UniProtKB-KW"/>
</dbReference>
<evidence type="ECO:0000259" key="6">
    <source>
        <dbReference type="PROSITE" id="PS51194"/>
    </source>
</evidence>
<keyword evidence="3 7" id="KW-0347">Helicase</keyword>
<dbReference type="PANTHER" id="PTHR47961">
    <property type="entry name" value="DNA POLYMERASE THETA, PUTATIVE (AFU_ORTHOLOGUE AFUA_1G05260)-RELATED"/>
    <property type="match status" value="1"/>
</dbReference>
<feature type="domain" description="Helicase C-terminal" evidence="6">
    <location>
        <begin position="380"/>
        <end position="576"/>
    </location>
</feature>
<dbReference type="EMBL" id="RFAQ01000018">
    <property type="protein sequence ID" value="RMD01678.1"/>
    <property type="molecule type" value="Genomic_DNA"/>
</dbReference>
<evidence type="ECO:0000259" key="5">
    <source>
        <dbReference type="PROSITE" id="PS51192"/>
    </source>
</evidence>
<name>A0A3M0T3S9_9CLOT</name>
<gene>
    <name evidence="7" type="ORF">D9O40_07850</name>
</gene>
<dbReference type="AlphaFoldDB" id="A0A3M0T3S9"/>
<dbReference type="GO" id="GO:0005524">
    <property type="term" value="F:ATP binding"/>
    <property type="evidence" value="ECO:0007669"/>
    <property type="project" value="UniProtKB-KW"/>
</dbReference>
<keyword evidence="4" id="KW-0067">ATP-binding</keyword>
<dbReference type="SUPFAM" id="SSF52540">
    <property type="entry name" value="P-loop containing nucleoside triphosphate hydrolases"/>
    <property type="match status" value="1"/>
</dbReference>
<proteinExistence type="predicted"/>
<organism evidence="7 8">
    <name type="scientific">Clostridium autoethanogenum</name>
    <dbReference type="NCBI Taxonomy" id="84023"/>
    <lineage>
        <taxon>Bacteria</taxon>
        <taxon>Bacillati</taxon>
        <taxon>Bacillota</taxon>
        <taxon>Clostridia</taxon>
        <taxon>Eubacteriales</taxon>
        <taxon>Clostridiaceae</taxon>
        <taxon>Clostridium</taxon>
    </lineage>
</organism>
<dbReference type="InterPro" id="IPR050474">
    <property type="entry name" value="Hel308_SKI2-like"/>
</dbReference>
<dbReference type="GO" id="GO:0016787">
    <property type="term" value="F:hydrolase activity"/>
    <property type="evidence" value="ECO:0007669"/>
    <property type="project" value="UniProtKB-KW"/>
</dbReference>
<dbReference type="PROSITE" id="PS51192">
    <property type="entry name" value="HELICASE_ATP_BIND_1"/>
    <property type="match status" value="1"/>
</dbReference>
<sequence length="850" mass="99429">MDMDELKRNVLQKWLEIEYYAIANKARFIKRQVQANYELILNTIRCLDYVTTMEKEKYKEYVITVVALMWEYSNKEEYDLKNFIIKILSRIGYPTSAIIIDDKFDKKKGKFFKPKSAFDILTLTLEQSSNEILIRNNKFLLTEFQKKIWDRMDQDKVIGISAPTSAGKSFVLLLKTILKMVKNSWNIVYIVPTLSLVNQVIEDYNKMLKLLKIENYKITNSYEENSFESTNTIYVLTQEKALVAFSNEKKEFNKKIILVVDEIQNIERILNDTDVRSKILFDTLIEFRHDKNVEQIVIAGPRIEDIGKLGKGIFGVEVNGLHTLISPVLNLTYSIRNENNKYYFRQYCAISPETYERKIENTEIIKGYGKKEYTNKYLEYLKNFINNIGSNEQNIIFAPTSKMANKIACYFVQGEDNLIDDELQSLISYYEKTVNKNYAMCKVLKGGIAYHHGKLPMHVRRTLEKAICDKKIKNVVCTTTLMQGMNMPAQNVIIRNPHLYIRKKKNVNELSSYEMANLRGRAGRLLKDFIGRTYVLDESSFKDIEGYNQIELFEDATADIPSGYGEKYKEYMEDITEVIESANTVDASMQKYGYLVSYIRQSVLRYGKKNARKRMTEVGIELTKEQIETIDKNLKKLKVSKDICFQNRYWDPFVLDYIYKNFQGKMPDMPTKRGAKTRLDELMKFLRDNNTTKPMYDKYIPALYQSGSGRSTLRNYCIDWACENPLSEILVGDRYQGEDGSEKIDETIELLENTVSFNVPLLLKPIFDIFKPDSIFLTCMQAGAYKICTREMIKIGVPRETAIYLNEKIFADINMGKINDEKRSDKIRRTIRENFKKLPYWIQVQLEFMR</sequence>
<dbReference type="InterPro" id="IPR011545">
    <property type="entry name" value="DEAD/DEAH_box_helicase_dom"/>
</dbReference>
<dbReference type="InterPro" id="IPR014001">
    <property type="entry name" value="Helicase_ATP-bd"/>
</dbReference>
<dbReference type="SMART" id="SM00487">
    <property type="entry name" value="DEXDc"/>
    <property type="match status" value="1"/>
</dbReference>
<evidence type="ECO:0000256" key="4">
    <source>
        <dbReference type="ARBA" id="ARBA00022840"/>
    </source>
</evidence>
<evidence type="ECO:0000256" key="3">
    <source>
        <dbReference type="ARBA" id="ARBA00022806"/>
    </source>
</evidence>
<accession>A0A3M0T3S9</accession>
<evidence type="ECO:0000256" key="2">
    <source>
        <dbReference type="ARBA" id="ARBA00022801"/>
    </source>
</evidence>
<dbReference type="Pfam" id="PF00270">
    <property type="entry name" value="DEAD"/>
    <property type="match status" value="1"/>
</dbReference>
<evidence type="ECO:0000313" key="8">
    <source>
        <dbReference type="Proteomes" id="UP000277999"/>
    </source>
</evidence>
<keyword evidence="1" id="KW-0547">Nucleotide-binding</keyword>
<dbReference type="InterPro" id="IPR027417">
    <property type="entry name" value="P-loop_NTPase"/>
</dbReference>
<dbReference type="SMART" id="SM00490">
    <property type="entry name" value="HELICc"/>
    <property type="match status" value="1"/>
</dbReference>
<comment type="caution">
    <text evidence="7">The sequence shown here is derived from an EMBL/GenBank/DDBJ whole genome shotgun (WGS) entry which is preliminary data.</text>
</comment>
<evidence type="ECO:0000256" key="1">
    <source>
        <dbReference type="ARBA" id="ARBA00022741"/>
    </source>
</evidence>